<dbReference type="AlphaFoldDB" id="A0A562UW16"/>
<dbReference type="SUPFAM" id="SSF88697">
    <property type="entry name" value="PUA domain-like"/>
    <property type="match status" value="1"/>
</dbReference>
<dbReference type="Pfam" id="PF13391">
    <property type="entry name" value="HNH_2"/>
    <property type="match status" value="1"/>
</dbReference>
<dbReference type="PANTHER" id="PTHR14140:SF27">
    <property type="entry name" value="OS04G0289800 PROTEIN"/>
    <property type="match status" value="1"/>
</dbReference>
<dbReference type="GO" id="GO:0061630">
    <property type="term" value="F:ubiquitin protein ligase activity"/>
    <property type="evidence" value="ECO:0007669"/>
    <property type="project" value="TreeGrafter"/>
</dbReference>
<keyword evidence="2" id="KW-0540">Nuclease</keyword>
<feature type="domain" description="YDG" evidence="1">
    <location>
        <begin position="3"/>
        <end position="144"/>
    </location>
</feature>
<keyword evidence="2" id="KW-0378">Hydrolase</keyword>
<evidence type="ECO:0000259" key="1">
    <source>
        <dbReference type="PROSITE" id="PS51015"/>
    </source>
</evidence>
<dbReference type="Gene3D" id="1.10.30.50">
    <property type="match status" value="1"/>
</dbReference>
<dbReference type="PROSITE" id="PS51015">
    <property type="entry name" value="YDG"/>
    <property type="match status" value="1"/>
</dbReference>
<sequence length="278" mass="30957">MIGQLDHVEAGEIFADRRALYDAGVHRALQAGIVGKAVGGAESIVLSGGYPDDEDFGNYIIYTGFGGRDPNTGQQIADQHFEKQNQALVTSHLHGLPVRVIRGGKHKEFAPPSGYRYDGIYRVESYWRETGRDGYQICRFRLEALAPDELPESMASPKGTTRSTTTIQRIVRDTAMSRRVKEWHEYACQVCGITLNCVGGSYAEGAHIRPLGKPHNGPDTEDNLLCLCPNHHVLFDAGGFTINDDYSLNGIDGKLTTLAKHRVDQMQLRYHRNLWRSD</sequence>
<dbReference type="GO" id="GO:0016567">
    <property type="term" value="P:protein ubiquitination"/>
    <property type="evidence" value="ECO:0007669"/>
    <property type="project" value="TreeGrafter"/>
</dbReference>
<evidence type="ECO:0000313" key="2">
    <source>
        <dbReference type="EMBL" id="TWJ09796.1"/>
    </source>
</evidence>
<organism evidence="2 3">
    <name type="scientific">Altererythrobacter ishigakiensis</name>
    <dbReference type="NCBI Taxonomy" id="476157"/>
    <lineage>
        <taxon>Bacteria</taxon>
        <taxon>Pseudomonadati</taxon>
        <taxon>Pseudomonadota</taxon>
        <taxon>Alphaproteobacteria</taxon>
        <taxon>Sphingomonadales</taxon>
        <taxon>Erythrobacteraceae</taxon>
        <taxon>Altererythrobacter</taxon>
    </lineage>
</organism>
<proteinExistence type="predicted"/>
<dbReference type="InterPro" id="IPR036987">
    <property type="entry name" value="SRA-YDG_sf"/>
</dbReference>
<keyword evidence="2" id="KW-0255">Endonuclease</keyword>
<dbReference type="STRING" id="476157.GCA_001663155_01912"/>
<accession>A0A562UW16</accession>
<gene>
    <name evidence="2" type="ORF">JN10_1442</name>
</gene>
<dbReference type="Pfam" id="PF02182">
    <property type="entry name" value="SAD_SRA"/>
    <property type="match status" value="1"/>
</dbReference>
<dbReference type="EMBL" id="VLLK01000001">
    <property type="protein sequence ID" value="TWJ09796.1"/>
    <property type="molecule type" value="Genomic_DNA"/>
</dbReference>
<keyword evidence="3" id="KW-1185">Reference proteome</keyword>
<dbReference type="InterPro" id="IPR015947">
    <property type="entry name" value="PUA-like_sf"/>
</dbReference>
<dbReference type="CDD" id="cd00085">
    <property type="entry name" value="HNHc"/>
    <property type="match status" value="1"/>
</dbReference>
<dbReference type="Gene3D" id="2.30.280.10">
    <property type="entry name" value="SRA-YDG"/>
    <property type="match status" value="1"/>
</dbReference>
<evidence type="ECO:0000313" key="3">
    <source>
        <dbReference type="Proteomes" id="UP000320547"/>
    </source>
</evidence>
<dbReference type="GO" id="GO:0044027">
    <property type="term" value="P:negative regulation of gene expression via chromosomal CpG island methylation"/>
    <property type="evidence" value="ECO:0007669"/>
    <property type="project" value="TreeGrafter"/>
</dbReference>
<dbReference type="Proteomes" id="UP000320547">
    <property type="component" value="Unassembled WGS sequence"/>
</dbReference>
<dbReference type="InterPro" id="IPR045134">
    <property type="entry name" value="UHRF1/2-like"/>
</dbReference>
<dbReference type="SMART" id="SM00466">
    <property type="entry name" value="SRA"/>
    <property type="match status" value="1"/>
</dbReference>
<name>A0A562UW16_9SPHN</name>
<dbReference type="InterPro" id="IPR003615">
    <property type="entry name" value="HNH_nuc"/>
</dbReference>
<protein>
    <submittedName>
        <fullName evidence="2">Putative restriction endonuclease</fullName>
    </submittedName>
</protein>
<dbReference type="PANTHER" id="PTHR14140">
    <property type="entry name" value="E3 UBIQUITIN-PROTEIN LIGASE UHRF-RELATED"/>
    <property type="match status" value="1"/>
</dbReference>
<reference evidence="2 3" key="1">
    <citation type="submission" date="2019-07" db="EMBL/GenBank/DDBJ databases">
        <title>Genomic Encyclopedia of Archaeal and Bacterial Type Strains, Phase II (KMG-II): from individual species to whole genera.</title>
        <authorList>
            <person name="Goeker M."/>
        </authorList>
    </citation>
    <scope>NUCLEOTIDE SEQUENCE [LARGE SCALE GENOMIC DNA]</scope>
    <source>
        <strain evidence="2 3">ATCC BAA-2084</strain>
    </source>
</reference>
<comment type="caution">
    <text evidence="2">The sequence shown here is derived from an EMBL/GenBank/DDBJ whole genome shotgun (WGS) entry which is preliminary data.</text>
</comment>
<dbReference type="GO" id="GO:0004519">
    <property type="term" value="F:endonuclease activity"/>
    <property type="evidence" value="ECO:0007669"/>
    <property type="project" value="UniProtKB-KW"/>
</dbReference>
<dbReference type="InterPro" id="IPR003105">
    <property type="entry name" value="SRA_YDG"/>
</dbReference>